<keyword evidence="2 6" id="KW-0812">Transmembrane</keyword>
<dbReference type="KEGG" id="kng:KNAG_0D01900"/>
<dbReference type="GeneID" id="34525630"/>
<dbReference type="EMBL" id="HE978317">
    <property type="protein sequence ID" value="CCK69941.1"/>
    <property type="molecule type" value="Genomic_DNA"/>
</dbReference>
<feature type="transmembrane region" description="Helical" evidence="6">
    <location>
        <begin position="90"/>
        <end position="112"/>
    </location>
</feature>
<evidence type="ECO:0000256" key="1">
    <source>
        <dbReference type="ARBA" id="ARBA00004141"/>
    </source>
</evidence>
<proteinExistence type="predicted"/>
<evidence type="ECO:0000256" key="2">
    <source>
        <dbReference type="ARBA" id="ARBA00022692"/>
    </source>
</evidence>
<gene>
    <name evidence="8" type="primary">KNAG0D01900</name>
    <name evidence="8" type="ordered locus">KNAG_0D01900</name>
</gene>
<dbReference type="PANTHER" id="PTHR31310:SF8">
    <property type="entry name" value="INOSITOLPHOSPHOTRANSFERASE 1"/>
    <property type="match status" value="1"/>
</dbReference>
<dbReference type="STRING" id="1071383.J7S6T5"/>
<dbReference type="Proteomes" id="UP000006310">
    <property type="component" value="Chromosome 4"/>
</dbReference>
<dbReference type="GO" id="GO:0016020">
    <property type="term" value="C:membrane"/>
    <property type="evidence" value="ECO:0007669"/>
    <property type="project" value="UniProtKB-SubCell"/>
</dbReference>
<comment type="subcellular location">
    <subcellularLocation>
        <location evidence="1">Membrane</location>
        <topology evidence="1">Multi-pass membrane protein</topology>
    </subcellularLocation>
</comment>
<evidence type="ECO:0000313" key="8">
    <source>
        <dbReference type="EMBL" id="CCK69941.1"/>
    </source>
</evidence>
<reference evidence="8 9" key="1">
    <citation type="journal article" date="2011" name="Proc. Natl. Acad. Sci. U.S.A.">
        <title>Evolutionary erosion of yeast sex chromosomes by mating-type switching accidents.</title>
        <authorList>
            <person name="Gordon J.L."/>
            <person name="Armisen D."/>
            <person name="Proux-Wera E."/>
            <person name="Oheigeartaigh S.S."/>
            <person name="Byrne K.P."/>
            <person name="Wolfe K.H."/>
        </authorList>
    </citation>
    <scope>NUCLEOTIDE SEQUENCE [LARGE SCALE GENOMIC DNA]</scope>
    <source>
        <strain evidence="9">ATCC MYA-139 / BCRC 22969 / CBS 8797 / CCRC 22969 / KCTC 17520 / NBRC 10181 / NCYC 3082</strain>
    </source>
</reference>
<feature type="compositionally biased region" description="Low complexity" evidence="5">
    <location>
        <begin position="358"/>
        <end position="367"/>
    </location>
</feature>
<dbReference type="OrthoDB" id="5784at2759"/>
<feature type="transmembrane region" description="Helical" evidence="6">
    <location>
        <begin position="143"/>
        <end position="166"/>
    </location>
</feature>
<accession>J7S6T5</accession>
<feature type="transmembrane region" description="Helical" evidence="6">
    <location>
        <begin position="451"/>
        <end position="470"/>
    </location>
</feature>
<sequence length="514" mass="59685">MFWLFQVIKRLWVSAFNQRNILTLPINIMRNFALVLIWLFSFNNAKYIPNNIRPPIRSSLAFLADAFMFGDTFKELNQQYQSKVMSQVSIATAFAFTVVCLVLAPAVVWFYLYRVRRINYNVVEWYDHIFHFENKNNDKRLRLIIVPFALPFLCIVMLDFLHLFSFQSEDNFTKFKDLLAWTSYVIFHVMMPILTAVYLYVFHPAGTVMCFSLALGAQNIFGLLTHLLLPTASPWFIHMYGAQNKDQVNYDQEGYAAGLTRVDTHLGTHINTNGFHKSPIVFGAVPSLHSAIAFQCFLMIVTRASSVKHRYVRSRTITHGNGSGGVQGNESFPLSDMSSGEDCYEEEDDYDEDELDTETSSSSMSITDVDEMDPTNASASRGATTSNSAVLRKGNSPQYVYLYDMDYSQYTSRWYFRIFNRGLVAKTWITSYVCLQWWATMYLDHHYRFDLFVGLGYALLSHYFINWAILQRRVLRDFIAVRTGKRKDIYNESRTYGMRVFQGTRFEWFFDPLA</sequence>
<feature type="transmembrane region" description="Helical" evidence="6">
    <location>
        <begin position="280"/>
        <end position="301"/>
    </location>
</feature>
<name>J7S6T5_HUIN7</name>
<dbReference type="GO" id="GO:0070916">
    <property type="term" value="C:inositol phosphoceramide synthase complex"/>
    <property type="evidence" value="ECO:0007669"/>
    <property type="project" value="TreeGrafter"/>
</dbReference>
<dbReference type="CDD" id="cd03386">
    <property type="entry name" value="PAP2_Aur1_like"/>
    <property type="match status" value="1"/>
</dbReference>
<feature type="transmembrane region" description="Helical" evidence="6">
    <location>
        <begin position="418"/>
        <end position="439"/>
    </location>
</feature>
<feature type="transmembrane region" description="Helical" evidence="6">
    <location>
        <begin position="21"/>
        <end position="40"/>
    </location>
</feature>
<dbReference type="GO" id="GO:0030148">
    <property type="term" value="P:sphingolipid biosynthetic process"/>
    <property type="evidence" value="ECO:0007669"/>
    <property type="project" value="EnsemblFungi"/>
</dbReference>
<dbReference type="InterPro" id="IPR052185">
    <property type="entry name" value="IPC_Synthase-Related"/>
</dbReference>
<dbReference type="InterPro" id="IPR026841">
    <property type="entry name" value="Aur1/Ipt1"/>
</dbReference>
<dbReference type="PANTHER" id="PTHR31310">
    <property type="match status" value="1"/>
</dbReference>
<evidence type="ECO:0000256" key="6">
    <source>
        <dbReference type="SAM" id="Phobius"/>
    </source>
</evidence>
<evidence type="ECO:0000256" key="4">
    <source>
        <dbReference type="ARBA" id="ARBA00023136"/>
    </source>
</evidence>
<evidence type="ECO:0000256" key="5">
    <source>
        <dbReference type="SAM" id="MobiDB-lite"/>
    </source>
</evidence>
<feature type="region of interest" description="Disordered" evidence="5">
    <location>
        <begin position="318"/>
        <end position="389"/>
    </location>
</feature>
<evidence type="ECO:0000313" key="9">
    <source>
        <dbReference type="Proteomes" id="UP000006310"/>
    </source>
</evidence>
<dbReference type="GO" id="GO:0006676">
    <property type="term" value="P:mannosyl diphosphorylinositol ceramide metabolic process"/>
    <property type="evidence" value="ECO:0007669"/>
    <property type="project" value="EnsemblFungi"/>
</dbReference>
<evidence type="ECO:0000256" key="3">
    <source>
        <dbReference type="ARBA" id="ARBA00022989"/>
    </source>
</evidence>
<reference evidence="9" key="2">
    <citation type="submission" date="2012-08" db="EMBL/GenBank/DDBJ databases">
        <title>Genome sequence of Kazachstania naganishii.</title>
        <authorList>
            <person name="Gordon J.L."/>
            <person name="Armisen D."/>
            <person name="Proux-Wera E."/>
            <person name="OhEigeartaigh S.S."/>
            <person name="Byrne K.P."/>
            <person name="Wolfe K.H."/>
        </authorList>
    </citation>
    <scope>NUCLEOTIDE SEQUENCE [LARGE SCALE GENOMIC DNA]</scope>
    <source>
        <strain evidence="9">ATCC MYA-139 / BCRC 22969 / CBS 8797 / CCRC 22969 / KCTC 17520 / NBRC 10181 / NCYC 3082</strain>
    </source>
</reference>
<feature type="compositionally biased region" description="Acidic residues" evidence="5">
    <location>
        <begin position="342"/>
        <end position="357"/>
    </location>
</feature>
<dbReference type="OMA" id="PMAPPWF"/>
<dbReference type="GO" id="GO:0016772">
    <property type="term" value="F:transferase activity, transferring phosphorus-containing groups"/>
    <property type="evidence" value="ECO:0007669"/>
    <property type="project" value="EnsemblFungi"/>
</dbReference>
<dbReference type="RefSeq" id="XP_022464187.1">
    <property type="nucleotide sequence ID" value="XM_022607609.1"/>
</dbReference>
<evidence type="ECO:0000259" key="7">
    <source>
        <dbReference type="Pfam" id="PF14378"/>
    </source>
</evidence>
<feature type="compositionally biased region" description="Polar residues" evidence="5">
    <location>
        <begin position="375"/>
        <end position="389"/>
    </location>
</feature>
<keyword evidence="4 6" id="KW-0472">Membrane</keyword>
<dbReference type="Pfam" id="PF14378">
    <property type="entry name" value="PAP2_3"/>
    <property type="match status" value="1"/>
</dbReference>
<dbReference type="GO" id="GO:0010507">
    <property type="term" value="P:negative regulation of autophagy"/>
    <property type="evidence" value="ECO:0007669"/>
    <property type="project" value="EnsemblFungi"/>
</dbReference>
<feature type="transmembrane region" description="Helical" evidence="6">
    <location>
        <begin position="178"/>
        <end position="201"/>
    </location>
</feature>
<feature type="domain" description="Inositolphosphotransferase Aur1/Ipt1" evidence="7">
    <location>
        <begin position="174"/>
        <end position="302"/>
    </location>
</feature>
<dbReference type="AlphaFoldDB" id="J7S6T5"/>
<keyword evidence="3 6" id="KW-1133">Transmembrane helix</keyword>
<dbReference type="HOGENOM" id="CLU_047580_1_0_1"/>
<organism evidence="8 9">
    <name type="scientific">Huiozyma naganishii (strain ATCC MYA-139 / BCRC 22969 / CBS 8797 / KCTC 17520 / NBRC 10181 / NCYC 3082 / Yp74L-3)</name>
    <name type="common">Yeast</name>
    <name type="synonym">Kazachstania naganishii</name>
    <dbReference type="NCBI Taxonomy" id="1071383"/>
    <lineage>
        <taxon>Eukaryota</taxon>
        <taxon>Fungi</taxon>
        <taxon>Dikarya</taxon>
        <taxon>Ascomycota</taxon>
        <taxon>Saccharomycotina</taxon>
        <taxon>Saccharomycetes</taxon>
        <taxon>Saccharomycetales</taxon>
        <taxon>Saccharomycetaceae</taxon>
        <taxon>Huiozyma</taxon>
    </lineage>
</organism>
<protein>
    <recommendedName>
        <fullName evidence="7">Inositolphosphotransferase Aur1/Ipt1 domain-containing protein</fullName>
    </recommendedName>
</protein>
<feature type="transmembrane region" description="Helical" evidence="6">
    <location>
        <begin position="208"/>
        <end position="229"/>
    </location>
</feature>
<keyword evidence="9" id="KW-1185">Reference proteome</keyword>
<dbReference type="eggNOG" id="ENOG502QPKA">
    <property type="taxonomic scope" value="Eukaryota"/>
</dbReference>